<feature type="transmembrane region" description="Helical" evidence="1">
    <location>
        <begin position="61"/>
        <end position="79"/>
    </location>
</feature>
<protein>
    <submittedName>
        <fullName evidence="2">Uncharacterized protein</fullName>
    </submittedName>
</protein>
<dbReference type="EMBL" id="AUPC02000069">
    <property type="protein sequence ID" value="POG74645.1"/>
    <property type="molecule type" value="Genomic_DNA"/>
</dbReference>
<comment type="caution">
    <text evidence="2">The sequence shown here is derived from an EMBL/GenBank/DDBJ whole genome shotgun (WGS) entry which is preliminary data.</text>
</comment>
<evidence type="ECO:0000313" key="2">
    <source>
        <dbReference type="EMBL" id="POG74645.1"/>
    </source>
</evidence>
<reference evidence="2 3" key="1">
    <citation type="journal article" date="2013" name="Proc. Natl. Acad. Sci. U.S.A.">
        <title>Genome of an arbuscular mycorrhizal fungus provides insight into the oldest plant symbiosis.</title>
        <authorList>
            <person name="Tisserant E."/>
            <person name="Malbreil M."/>
            <person name="Kuo A."/>
            <person name="Kohler A."/>
            <person name="Symeonidi A."/>
            <person name="Balestrini R."/>
            <person name="Charron P."/>
            <person name="Duensing N."/>
            <person name="Frei Dit Frey N."/>
            <person name="Gianinazzi-Pearson V."/>
            <person name="Gilbert L.B."/>
            <person name="Handa Y."/>
            <person name="Herr J.R."/>
            <person name="Hijri M."/>
            <person name="Koul R."/>
            <person name="Kawaguchi M."/>
            <person name="Krajinski F."/>
            <person name="Lammers P.J."/>
            <person name="Masclaux F.G."/>
            <person name="Murat C."/>
            <person name="Morin E."/>
            <person name="Ndikumana S."/>
            <person name="Pagni M."/>
            <person name="Petitpierre D."/>
            <person name="Requena N."/>
            <person name="Rosikiewicz P."/>
            <person name="Riley R."/>
            <person name="Saito K."/>
            <person name="San Clemente H."/>
            <person name="Shapiro H."/>
            <person name="van Tuinen D."/>
            <person name="Becard G."/>
            <person name="Bonfante P."/>
            <person name="Paszkowski U."/>
            <person name="Shachar-Hill Y.Y."/>
            <person name="Tuskan G.A."/>
            <person name="Young P.W."/>
            <person name="Sanders I.R."/>
            <person name="Henrissat B."/>
            <person name="Rensing S.A."/>
            <person name="Grigoriev I.V."/>
            <person name="Corradi N."/>
            <person name="Roux C."/>
            <person name="Martin F."/>
        </authorList>
    </citation>
    <scope>NUCLEOTIDE SEQUENCE [LARGE SCALE GENOMIC DNA]</scope>
    <source>
        <strain evidence="2 3">DAOM 197198</strain>
    </source>
</reference>
<keyword evidence="1" id="KW-0812">Transmembrane</keyword>
<dbReference type="Proteomes" id="UP000018888">
    <property type="component" value="Unassembled WGS sequence"/>
</dbReference>
<reference evidence="2 3" key="2">
    <citation type="journal article" date="2018" name="New Phytol.">
        <title>High intraspecific genome diversity in the model arbuscular mycorrhizal symbiont Rhizophagus irregularis.</title>
        <authorList>
            <person name="Chen E.C.H."/>
            <person name="Morin E."/>
            <person name="Beaudet D."/>
            <person name="Noel J."/>
            <person name="Yildirir G."/>
            <person name="Ndikumana S."/>
            <person name="Charron P."/>
            <person name="St-Onge C."/>
            <person name="Giorgi J."/>
            <person name="Kruger M."/>
            <person name="Marton T."/>
            <person name="Ropars J."/>
            <person name="Grigoriev I.V."/>
            <person name="Hainaut M."/>
            <person name="Henrissat B."/>
            <person name="Roux C."/>
            <person name="Martin F."/>
            <person name="Corradi N."/>
        </authorList>
    </citation>
    <scope>NUCLEOTIDE SEQUENCE [LARGE SCALE GENOMIC DNA]</scope>
    <source>
        <strain evidence="2 3">DAOM 197198</strain>
    </source>
</reference>
<evidence type="ECO:0000256" key="1">
    <source>
        <dbReference type="SAM" id="Phobius"/>
    </source>
</evidence>
<keyword evidence="1" id="KW-1133">Transmembrane helix</keyword>
<evidence type="ECO:0000313" key="3">
    <source>
        <dbReference type="Proteomes" id="UP000018888"/>
    </source>
</evidence>
<accession>A0A2P4QAI3</accession>
<dbReference type="AlphaFoldDB" id="A0A2P4QAI3"/>
<name>A0A2P4QAI3_RHIID</name>
<sequence length="123" mass="14243">MCCVKPCELLNYFPQVERRKKLFGGGLWGGVWGTIIMLMALSFSSPPESNGFLPNLMEKDFIMKIRTLLLFGILSRVYFREDYIDGFQALERGKSAQTWRLEPQISFKKGDFFSFFCRKSASM</sequence>
<proteinExistence type="predicted"/>
<gene>
    <name evidence="2" type="ORF">GLOIN_2v1476002</name>
</gene>
<keyword evidence="1" id="KW-0472">Membrane</keyword>
<feature type="transmembrane region" description="Helical" evidence="1">
    <location>
        <begin position="22"/>
        <end position="41"/>
    </location>
</feature>
<keyword evidence="3" id="KW-1185">Reference proteome</keyword>
<organism evidence="2 3">
    <name type="scientific">Rhizophagus irregularis (strain DAOM 181602 / DAOM 197198 / MUCL 43194)</name>
    <name type="common">Arbuscular mycorrhizal fungus</name>
    <name type="synonym">Glomus intraradices</name>
    <dbReference type="NCBI Taxonomy" id="747089"/>
    <lineage>
        <taxon>Eukaryota</taxon>
        <taxon>Fungi</taxon>
        <taxon>Fungi incertae sedis</taxon>
        <taxon>Mucoromycota</taxon>
        <taxon>Glomeromycotina</taxon>
        <taxon>Glomeromycetes</taxon>
        <taxon>Glomerales</taxon>
        <taxon>Glomeraceae</taxon>
        <taxon>Rhizophagus</taxon>
    </lineage>
</organism>